<protein>
    <submittedName>
        <fullName evidence="3">Tc5 transposase DNA-binding domain</fullName>
    </submittedName>
</protein>
<evidence type="ECO:0000313" key="3">
    <source>
        <dbReference type="EMBL" id="KAF4141368.1"/>
    </source>
</evidence>
<dbReference type="Proteomes" id="UP000704712">
    <property type="component" value="Unassembled WGS sequence"/>
</dbReference>
<dbReference type="Pfam" id="PF03221">
    <property type="entry name" value="HTH_Tnp_Tc5"/>
    <property type="match status" value="1"/>
</dbReference>
<dbReference type="InterPro" id="IPR006600">
    <property type="entry name" value="HTH_CenpB_DNA-bd_dom"/>
</dbReference>
<comment type="caution">
    <text evidence="3">The sequence shown here is derived from an EMBL/GenBank/DDBJ whole genome shotgun (WGS) entry which is preliminary data.</text>
</comment>
<organism evidence="3 4">
    <name type="scientific">Phytophthora infestans</name>
    <name type="common">Potato late blight agent</name>
    <name type="synonym">Botrytis infestans</name>
    <dbReference type="NCBI Taxonomy" id="4787"/>
    <lineage>
        <taxon>Eukaryota</taxon>
        <taxon>Sar</taxon>
        <taxon>Stramenopiles</taxon>
        <taxon>Oomycota</taxon>
        <taxon>Peronosporomycetes</taxon>
        <taxon>Peronosporales</taxon>
        <taxon>Peronosporaceae</taxon>
        <taxon>Phytophthora</taxon>
    </lineage>
</organism>
<dbReference type="EMBL" id="JAACNO010001352">
    <property type="protein sequence ID" value="KAF4141368.1"/>
    <property type="molecule type" value="Genomic_DNA"/>
</dbReference>
<dbReference type="GO" id="GO:0003677">
    <property type="term" value="F:DNA binding"/>
    <property type="evidence" value="ECO:0007669"/>
    <property type="project" value="UniProtKB-KW"/>
</dbReference>
<name>A0A8S9UT45_PHYIN</name>
<reference evidence="3" key="1">
    <citation type="submission" date="2020-03" db="EMBL/GenBank/DDBJ databases">
        <title>Hybrid Assembly of Korean Phytophthora infestans isolates.</title>
        <authorList>
            <person name="Prokchorchik M."/>
            <person name="Lee Y."/>
            <person name="Seo J."/>
            <person name="Cho J.-H."/>
            <person name="Park Y.-E."/>
            <person name="Jang D.-C."/>
            <person name="Im J.-S."/>
            <person name="Choi J.-G."/>
            <person name="Park H.-J."/>
            <person name="Lee G.-B."/>
            <person name="Lee Y.-G."/>
            <person name="Hong S.-Y."/>
            <person name="Cho K."/>
            <person name="Sohn K.H."/>
        </authorList>
    </citation>
    <scope>NUCLEOTIDE SEQUENCE</scope>
    <source>
        <strain evidence="3">KR_2_A2</strain>
    </source>
</reference>
<dbReference type="PROSITE" id="PS51253">
    <property type="entry name" value="HTH_CENPB"/>
    <property type="match status" value="1"/>
</dbReference>
<sequence length="94" mass="10262">MQSQKEGHCVLALNRFFSEVAEQQLFNWVAGRQIVGHPVGPSVIIGKAQALGLLGCGGSIGEGWNRLFKERYPLLTGRTAQCLSLKHNCIVPDD</sequence>
<evidence type="ECO:0000313" key="4">
    <source>
        <dbReference type="Proteomes" id="UP000704712"/>
    </source>
</evidence>
<feature type="domain" description="HTH CENPB-type" evidence="2">
    <location>
        <begin position="9"/>
        <end position="78"/>
    </location>
</feature>
<accession>A0A8S9UT45</accession>
<proteinExistence type="predicted"/>
<evidence type="ECO:0000256" key="1">
    <source>
        <dbReference type="ARBA" id="ARBA00023125"/>
    </source>
</evidence>
<dbReference type="AlphaFoldDB" id="A0A8S9UT45"/>
<keyword evidence="1 3" id="KW-0238">DNA-binding</keyword>
<gene>
    <name evidence="3" type="ORF">GN958_ATG09474</name>
</gene>
<evidence type="ECO:0000259" key="2">
    <source>
        <dbReference type="PROSITE" id="PS51253"/>
    </source>
</evidence>